<dbReference type="Pfam" id="PF20431">
    <property type="entry name" value="E_motif"/>
    <property type="match status" value="1"/>
</dbReference>
<feature type="repeat" description="PPR" evidence="2">
    <location>
        <begin position="257"/>
        <end position="287"/>
    </location>
</feature>
<comment type="caution">
    <text evidence="3">The sequence shown here is derived from an EMBL/GenBank/DDBJ whole genome shotgun (WGS) entry which is preliminary data.</text>
</comment>
<dbReference type="FunFam" id="1.25.40.10:FF:000073">
    <property type="entry name" value="Pentatricopeptide repeat-containing protein chloroplastic"/>
    <property type="match status" value="1"/>
</dbReference>
<protein>
    <submittedName>
        <fullName evidence="3">Pentatricopeptide repeat-containing protein</fullName>
    </submittedName>
</protein>
<dbReference type="NCBIfam" id="TIGR00756">
    <property type="entry name" value="PPR"/>
    <property type="match status" value="6"/>
</dbReference>
<keyword evidence="1" id="KW-0677">Repeat</keyword>
<dbReference type="Pfam" id="PF13041">
    <property type="entry name" value="PPR_2"/>
    <property type="match status" value="3"/>
</dbReference>
<dbReference type="AlphaFoldDB" id="A0AAW2X9J0"/>
<dbReference type="PROSITE" id="PS51375">
    <property type="entry name" value="PPR"/>
    <property type="match status" value="6"/>
</dbReference>
<dbReference type="InterPro" id="IPR002885">
    <property type="entry name" value="PPR_rpt"/>
</dbReference>
<feature type="repeat" description="PPR" evidence="2">
    <location>
        <begin position="389"/>
        <end position="423"/>
    </location>
</feature>
<dbReference type="Gene3D" id="1.25.40.10">
    <property type="entry name" value="Tetratricopeptide repeat domain"/>
    <property type="match status" value="5"/>
</dbReference>
<evidence type="ECO:0000256" key="1">
    <source>
        <dbReference type="ARBA" id="ARBA00022737"/>
    </source>
</evidence>
<dbReference type="Pfam" id="PF01535">
    <property type="entry name" value="PPR"/>
    <property type="match status" value="4"/>
</dbReference>
<name>A0AAW2X9J0_9LAMI</name>
<reference evidence="3" key="1">
    <citation type="submission" date="2020-06" db="EMBL/GenBank/DDBJ databases">
        <authorList>
            <person name="Li T."/>
            <person name="Hu X."/>
            <person name="Zhang T."/>
            <person name="Song X."/>
            <person name="Zhang H."/>
            <person name="Dai N."/>
            <person name="Sheng W."/>
            <person name="Hou X."/>
            <person name="Wei L."/>
        </authorList>
    </citation>
    <scope>NUCLEOTIDE SEQUENCE</scope>
    <source>
        <strain evidence="3">KEN1</strain>
        <tissue evidence="3">Leaf</tissue>
    </source>
</reference>
<proteinExistence type="predicted"/>
<feature type="repeat" description="PPR" evidence="2">
    <location>
        <begin position="492"/>
        <end position="526"/>
    </location>
</feature>
<sequence>MNGPCLSLSHTLKHIFSATAPQCESLLYRCATTAKSLATTKKLHAHTITSGILSNHFLSLLTSAYGLCGQMEYACRLFDELPKRTPVACKAIIRMYTENGYPRSALELFVEMRGSCCYWADDYTYPLFVRACGDSLLLELGMVIHGLIVKSGFVSGIFVGNSLLAMYMTCGDKDGARRVFDAMKDKSVVSWNTMISGYFRNGSAKEALMVFRRMVNSEVEFDSATVLSVLPACGYLKDLEVGREVHLLIKDKSFWKRLAVQNALLDMYVKCGRMDEARGVFDGMVEKDVVTWTTVIHGYILYADVKGALELCRLMQFEGVRPNEVTLASLLAMCADLQDLKLGKCLHGWAIRQYIESDVNMETALIDLYAKCSSFRLSLKVFSRTSKKRTVPWNAILSGCIHNNLAREAIQLFKQMLLEAVKLNDATWKSLLPAYAIEADLHQAMNIHSYLMRSGFVRKPDIVTGLMDVYSKCGTLQYAHNLFDTLSARNRDIVSWSVIIAGYGKHGHGKVALSLFNQMVQSGVKPNEVTFTSALHACGHAGLVDDGLNLFNFMQKNHPENLRTDHYTCIVDLLGRADRLEEAYHLINIMPFEPSHAVWGALLGACAIHENVELGEVAAKWLFKLEPENTGNYILLGNIYSAVGRFDDAEKVRQMMDDIGLVKAPANSMIEVRNL</sequence>
<evidence type="ECO:0000313" key="3">
    <source>
        <dbReference type="EMBL" id="KAL0450489.1"/>
    </source>
</evidence>
<feature type="repeat" description="PPR" evidence="2">
    <location>
        <begin position="288"/>
        <end position="322"/>
    </location>
</feature>
<dbReference type="InterPro" id="IPR011990">
    <property type="entry name" value="TPR-like_helical_dom_sf"/>
</dbReference>
<dbReference type="InterPro" id="IPR046960">
    <property type="entry name" value="PPR_At4g14850-like_plant"/>
</dbReference>
<accession>A0AAW2X9J0</accession>
<dbReference type="EMBL" id="JACGWN010000005">
    <property type="protein sequence ID" value="KAL0450489.1"/>
    <property type="molecule type" value="Genomic_DNA"/>
</dbReference>
<feature type="repeat" description="PPR" evidence="2">
    <location>
        <begin position="187"/>
        <end position="221"/>
    </location>
</feature>
<dbReference type="FunFam" id="1.25.40.10:FF:000090">
    <property type="entry name" value="Pentatricopeptide repeat-containing protein, chloroplastic"/>
    <property type="match status" value="1"/>
</dbReference>
<reference evidence="3" key="2">
    <citation type="journal article" date="2024" name="Plant">
        <title>Genomic evolution and insights into agronomic trait innovations of Sesamum species.</title>
        <authorList>
            <person name="Miao H."/>
            <person name="Wang L."/>
            <person name="Qu L."/>
            <person name="Liu H."/>
            <person name="Sun Y."/>
            <person name="Le M."/>
            <person name="Wang Q."/>
            <person name="Wei S."/>
            <person name="Zheng Y."/>
            <person name="Lin W."/>
            <person name="Duan Y."/>
            <person name="Cao H."/>
            <person name="Xiong S."/>
            <person name="Wang X."/>
            <person name="Wei L."/>
            <person name="Li C."/>
            <person name="Ma Q."/>
            <person name="Ju M."/>
            <person name="Zhao R."/>
            <person name="Li G."/>
            <person name="Mu C."/>
            <person name="Tian Q."/>
            <person name="Mei H."/>
            <person name="Zhang T."/>
            <person name="Gao T."/>
            <person name="Zhang H."/>
        </authorList>
    </citation>
    <scope>NUCLEOTIDE SEQUENCE</scope>
    <source>
        <strain evidence="3">KEN1</strain>
    </source>
</reference>
<dbReference type="GO" id="GO:0009451">
    <property type="term" value="P:RNA modification"/>
    <property type="evidence" value="ECO:0007669"/>
    <property type="project" value="InterPro"/>
</dbReference>
<dbReference type="SUPFAM" id="SSF48452">
    <property type="entry name" value="TPR-like"/>
    <property type="match status" value="1"/>
</dbReference>
<evidence type="ECO:0000256" key="2">
    <source>
        <dbReference type="PROSITE-ProRule" id="PRU00708"/>
    </source>
</evidence>
<dbReference type="PANTHER" id="PTHR47926:SF493">
    <property type="entry name" value="PENTATRICOPEPTIDE REPEAT-CONTAINING PROTEIN"/>
    <property type="match status" value="1"/>
</dbReference>
<dbReference type="InterPro" id="IPR046848">
    <property type="entry name" value="E_motif"/>
</dbReference>
<dbReference type="FunFam" id="1.25.40.10:FF:000436">
    <property type="entry name" value="Pentatricopeptide repeat-containing protein At5g39350 family"/>
    <property type="match status" value="1"/>
</dbReference>
<dbReference type="PANTHER" id="PTHR47926">
    <property type="entry name" value="PENTATRICOPEPTIDE REPEAT-CONTAINING PROTEIN"/>
    <property type="match status" value="1"/>
</dbReference>
<feature type="repeat" description="PPR" evidence="2">
    <location>
        <begin position="527"/>
        <end position="557"/>
    </location>
</feature>
<gene>
    <name evidence="3" type="ORF">Slati_1605300</name>
</gene>
<organism evidence="3">
    <name type="scientific">Sesamum latifolium</name>
    <dbReference type="NCBI Taxonomy" id="2727402"/>
    <lineage>
        <taxon>Eukaryota</taxon>
        <taxon>Viridiplantae</taxon>
        <taxon>Streptophyta</taxon>
        <taxon>Embryophyta</taxon>
        <taxon>Tracheophyta</taxon>
        <taxon>Spermatophyta</taxon>
        <taxon>Magnoliopsida</taxon>
        <taxon>eudicotyledons</taxon>
        <taxon>Gunneridae</taxon>
        <taxon>Pentapetalae</taxon>
        <taxon>asterids</taxon>
        <taxon>lamiids</taxon>
        <taxon>Lamiales</taxon>
        <taxon>Pedaliaceae</taxon>
        <taxon>Sesamum</taxon>
    </lineage>
</organism>
<dbReference type="GO" id="GO:0003729">
    <property type="term" value="F:mRNA binding"/>
    <property type="evidence" value="ECO:0007669"/>
    <property type="project" value="UniProtKB-ARBA"/>
</dbReference>
<dbReference type="FunFam" id="1.25.40.10:FF:000344">
    <property type="entry name" value="Pentatricopeptide repeat-containing protein"/>
    <property type="match status" value="1"/>
</dbReference>